<dbReference type="GO" id="GO:0004040">
    <property type="term" value="F:amidase activity"/>
    <property type="evidence" value="ECO:0007669"/>
    <property type="project" value="UniProtKB-EC"/>
</dbReference>
<evidence type="ECO:0000313" key="3">
    <source>
        <dbReference type="EMBL" id="PQA86504.1"/>
    </source>
</evidence>
<feature type="chain" id="PRO_5015639741" evidence="1">
    <location>
        <begin position="21"/>
        <end position="551"/>
    </location>
</feature>
<keyword evidence="4" id="KW-1185">Reference proteome</keyword>
<gene>
    <name evidence="3" type="ORF">CW354_19460</name>
</gene>
<dbReference type="InterPro" id="IPR036928">
    <property type="entry name" value="AS_sf"/>
</dbReference>
<dbReference type="InterPro" id="IPR023631">
    <property type="entry name" value="Amidase_dom"/>
</dbReference>
<dbReference type="SUPFAM" id="SSF75304">
    <property type="entry name" value="Amidase signature (AS) enzymes"/>
    <property type="match status" value="1"/>
</dbReference>
<protein>
    <submittedName>
        <fullName evidence="3">Amidase</fullName>
        <ecNumber evidence="3">3.5.1.4</ecNumber>
    </submittedName>
</protein>
<dbReference type="EMBL" id="PJCH01000015">
    <property type="protein sequence ID" value="PQA86504.1"/>
    <property type="molecule type" value="Genomic_DNA"/>
</dbReference>
<dbReference type="PANTHER" id="PTHR42678">
    <property type="entry name" value="AMIDASE"/>
    <property type="match status" value="1"/>
</dbReference>
<dbReference type="AlphaFoldDB" id="A0A2S7K1W7"/>
<evidence type="ECO:0000259" key="2">
    <source>
        <dbReference type="Pfam" id="PF01425"/>
    </source>
</evidence>
<dbReference type="PROSITE" id="PS51257">
    <property type="entry name" value="PROKAR_LIPOPROTEIN"/>
    <property type="match status" value="1"/>
</dbReference>
<dbReference type="PANTHER" id="PTHR42678:SF34">
    <property type="entry name" value="OS04G0183300 PROTEIN"/>
    <property type="match status" value="1"/>
</dbReference>
<dbReference type="Proteomes" id="UP000239504">
    <property type="component" value="Unassembled WGS sequence"/>
</dbReference>
<dbReference type="Pfam" id="PF01425">
    <property type="entry name" value="Amidase"/>
    <property type="match status" value="1"/>
</dbReference>
<accession>A0A2S7K1W7</accession>
<organism evidence="3 4">
    <name type="scientific">Hyphococcus luteus</name>
    <dbReference type="NCBI Taxonomy" id="2058213"/>
    <lineage>
        <taxon>Bacteria</taxon>
        <taxon>Pseudomonadati</taxon>
        <taxon>Pseudomonadota</taxon>
        <taxon>Alphaproteobacteria</taxon>
        <taxon>Parvularculales</taxon>
        <taxon>Parvularculaceae</taxon>
        <taxon>Hyphococcus</taxon>
    </lineage>
</organism>
<dbReference type="Gene3D" id="3.90.1300.10">
    <property type="entry name" value="Amidase signature (AS) domain"/>
    <property type="match status" value="1"/>
</dbReference>
<name>A0A2S7K1W7_9PROT</name>
<evidence type="ECO:0000256" key="1">
    <source>
        <dbReference type="SAM" id="SignalP"/>
    </source>
</evidence>
<keyword evidence="3" id="KW-0378">Hydrolase</keyword>
<dbReference type="RefSeq" id="WP_104831716.1">
    <property type="nucleotide sequence ID" value="NZ_PJCH01000015.1"/>
</dbReference>
<feature type="domain" description="Amidase" evidence="2">
    <location>
        <begin position="72"/>
        <end position="514"/>
    </location>
</feature>
<dbReference type="OrthoDB" id="9777859at2"/>
<evidence type="ECO:0000313" key="4">
    <source>
        <dbReference type="Proteomes" id="UP000239504"/>
    </source>
</evidence>
<feature type="signal peptide" evidence="1">
    <location>
        <begin position="1"/>
        <end position="20"/>
    </location>
</feature>
<dbReference type="NCBIfam" id="NF006006">
    <property type="entry name" value="PRK08137.1"/>
    <property type="match status" value="1"/>
</dbReference>
<comment type="caution">
    <text evidence="3">The sequence shown here is derived from an EMBL/GenBank/DDBJ whole genome shotgun (WGS) entry which is preliminary data.</text>
</comment>
<proteinExistence type="predicted"/>
<dbReference type="EC" id="3.5.1.4" evidence="3"/>
<keyword evidence="1" id="KW-0732">Signal</keyword>
<sequence length="551" mass="56746">MKTFLTCVAAALAIAACSKAPSEAPAPDEARETAAQAAPGAAGGTYAAEGVAALTLPELAAAIKAGDVTSEEATKTYIARIEAVDWAGPELQSVLALNPDALDAARAADAQREAGEALGALHGVPVLLKDNIETADPMATTAGALALKDNVTGRDSPLAAGLRAQGAIILGKTNLSQWANFRSNASMSGWSALGGQVKNPHMLDRNPCGSSSGSGAAVAASLAAGAVGTETNGSIICPSNVNGVVGFKPTVGLVSQDYIVPISFSQDTAGPMTKTVTGAAMMLNAMATGEAKTDYVAALDLDALDGARIGVLRFAEGSNADISEKFSAALEAMEAAGAVLVDIDKFEPATENFRGKGYEVLLYEFKATLNDYLADAAPAVTTRSLDDLIAFNEGHADIELALFDQSIFEEAAEKNGLDDPDYISARDDVQKAAGPDGLDALMAEHQVDILVSPSGPVTPRVDPVNGDVWPDWAGAGYLAAMAGYPHLTVPMGTVHDLPIGVSFMGAKNEDAKVLSFGYAYEQKTMARAEPKYLPTAQALNDIAAAMKRKAE</sequence>
<reference evidence="3 4" key="1">
    <citation type="submission" date="2017-12" db="EMBL/GenBank/DDBJ databases">
        <authorList>
            <person name="Hurst M.R.H."/>
        </authorList>
    </citation>
    <scope>NUCLEOTIDE SEQUENCE [LARGE SCALE GENOMIC DNA]</scope>
    <source>
        <strain evidence="3 4">SY-3-19</strain>
    </source>
</reference>